<dbReference type="OrthoDB" id="159440at2"/>
<dbReference type="RefSeq" id="WP_108886869.1">
    <property type="nucleotide sequence ID" value="NZ_OMOJ01000006.1"/>
</dbReference>
<proteinExistence type="predicted"/>
<dbReference type="EMBL" id="OMOJ01000006">
    <property type="protein sequence ID" value="SPF81013.1"/>
    <property type="molecule type" value="Genomic_DNA"/>
</dbReference>
<evidence type="ECO:0000313" key="1">
    <source>
        <dbReference type="EMBL" id="SPF81013.1"/>
    </source>
</evidence>
<sequence>MALRRIITSVRRKPLLALAFGLAVAVLVVFGARFFMHSTRWDDPKFRDQKIEAWMTPGFVGHSWHVPKEVVFNALDLTKDTPKVGSLDELADLRGVPVEDLIQKLEIAIAVFRSKHD</sequence>
<protein>
    <submittedName>
        <fullName evidence="1">Uncharacterized protein</fullName>
    </submittedName>
</protein>
<dbReference type="Proteomes" id="UP000244904">
    <property type="component" value="Unassembled WGS sequence"/>
</dbReference>
<reference evidence="2" key="1">
    <citation type="submission" date="2018-03" db="EMBL/GenBank/DDBJ databases">
        <authorList>
            <person name="Rodrigo-Torres L."/>
            <person name="Arahal R. D."/>
            <person name="Lucena T."/>
        </authorList>
    </citation>
    <scope>NUCLEOTIDE SEQUENCE [LARGE SCALE GENOMIC DNA]</scope>
    <source>
        <strain evidence="2">CECT 8871</strain>
    </source>
</reference>
<name>A0A2R8AYA1_9RHOB</name>
<dbReference type="AlphaFoldDB" id="A0A2R8AYA1"/>
<accession>A0A2R8AYA1</accession>
<gene>
    <name evidence="1" type="ORF">PRI8871_02829</name>
</gene>
<keyword evidence="2" id="KW-1185">Reference proteome</keyword>
<evidence type="ECO:0000313" key="2">
    <source>
        <dbReference type="Proteomes" id="UP000244904"/>
    </source>
</evidence>
<organism evidence="1 2">
    <name type="scientific">Pseudoprimorskyibacter insulae</name>
    <dbReference type="NCBI Taxonomy" id="1695997"/>
    <lineage>
        <taxon>Bacteria</taxon>
        <taxon>Pseudomonadati</taxon>
        <taxon>Pseudomonadota</taxon>
        <taxon>Alphaproteobacteria</taxon>
        <taxon>Rhodobacterales</taxon>
        <taxon>Paracoccaceae</taxon>
        <taxon>Pseudoprimorskyibacter</taxon>
    </lineage>
</organism>